<accession>A0A1M5VS61</accession>
<dbReference type="EMBL" id="LT670817">
    <property type="protein sequence ID" value="SHH78096.1"/>
    <property type="molecule type" value="Genomic_DNA"/>
</dbReference>
<dbReference type="Proteomes" id="UP000189796">
    <property type="component" value="Chromosome I"/>
</dbReference>
<feature type="compositionally biased region" description="Polar residues" evidence="1">
    <location>
        <begin position="1"/>
        <end position="18"/>
    </location>
</feature>
<evidence type="ECO:0000313" key="2">
    <source>
        <dbReference type="EMBL" id="SHH78096.1"/>
    </source>
</evidence>
<feature type="region of interest" description="Disordered" evidence="1">
    <location>
        <begin position="1"/>
        <end position="24"/>
    </location>
</feature>
<dbReference type="AlphaFoldDB" id="A0A1M5VS61"/>
<gene>
    <name evidence="2" type="ORF">SAMN05443248_6142</name>
</gene>
<evidence type="ECO:0000256" key="1">
    <source>
        <dbReference type="SAM" id="MobiDB-lite"/>
    </source>
</evidence>
<organism evidence="2 3">
    <name type="scientific">Bradyrhizobium erythrophlei</name>
    <dbReference type="NCBI Taxonomy" id="1437360"/>
    <lineage>
        <taxon>Bacteria</taxon>
        <taxon>Pseudomonadati</taxon>
        <taxon>Pseudomonadota</taxon>
        <taxon>Alphaproteobacteria</taxon>
        <taxon>Hyphomicrobiales</taxon>
        <taxon>Nitrobacteraceae</taxon>
        <taxon>Bradyrhizobium</taxon>
    </lineage>
</organism>
<reference evidence="2 3" key="1">
    <citation type="submission" date="2016-11" db="EMBL/GenBank/DDBJ databases">
        <authorList>
            <person name="Jaros S."/>
            <person name="Januszkiewicz K."/>
            <person name="Wedrychowicz H."/>
        </authorList>
    </citation>
    <scope>NUCLEOTIDE SEQUENCE [LARGE SCALE GENOMIC DNA]</scope>
    <source>
        <strain evidence="2 3">GAS138</strain>
    </source>
</reference>
<feature type="region of interest" description="Disordered" evidence="1">
    <location>
        <begin position="54"/>
        <end position="82"/>
    </location>
</feature>
<proteinExistence type="predicted"/>
<protein>
    <submittedName>
        <fullName evidence="2">Uncharacterized protein</fullName>
    </submittedName>
</protein>
<sequence>MSESAQTPAATNAPSTARSGAGQKLGRAPAIVATAGGLLIFAAIGMELKKADVGLPASDTAPPTGDRADPSSPVVAGRAVLP</sequence>
<name>A0A1M5VS61_9BRAD</name>
<evidence type="ECO:0000313" key="3">
    <source>
        <dbReference type="Proteomes" id="UP000189796"/>
    </source>
</evidence>